<evidence type="ECO:0000256" key="2">
    <source>
        <dbReference type="PROSITE-ProRule" id="PRU00708"/>
    </source>
</evidence>
<dbReference type="PANTHER" id="PTHR47926">
    <property type="entry name" value="PENTATRICOPEPTIDE REPEAT-CONTAINING PROTEIN"/>
    <property type="match status" value="1"/>
</dbReference>
<sequence>MSLYSNFNDLESAISVFNSVLEPSTLTWNLIMKSHVNFGLSNEALLLYKKMRELGVEHDTFTLPIINRAVLSLKSRVVLGQMVHSASIKLGFGFDLYFCNTMIEVYAKYGRVWYARKVFDEMLQRDLVSWTSMISGDVFEGNVSAAFELFNKMRLELEPNSVTLIVMLQGCYAFDVLIEGRQLHCYIIKNGLLVDGSVQNSILRMYSKLGCVKEVETFFIEIDKRDVISWNTLISFYSLRGDVEQLAERCNKMYSEVALSRETLTLLISGFAKIGNLVEGEKLHSFSIKSGLCDVILLASLMDFYAKCGKLRNSVQLFESIPCRSSITWNAMMSGYIQNGYFDDAINLFRQMKSAGVQLPAEILGSLVDACSHLGALQLGKEIHGYLIRSLFYTHEEENIQLGTSVLNMYIRCGSISLARVCFDRMSAKDKVTWTSMIEGYGIHGLAIEALQLFSQMMVERIIPNRVTFLGLLSACGHSGLIREGCDLFFSMKCILGIEPDLDHYTCMVDLLGRSGKLKEALAMIVRMVVVADSRIWGALLASCRVHGDRKIGEFAAQRLLEVEPDNVGYHTVLSNIQACVGKWDVVEEVRKIMHEKELRKTPGWSYIEEKGKSYCFVSGDRSHEQNEEIYEILGHLSRKVQEF</sequence>
<keyword evidence="1" id="KW-0677">Repeat</keyword>
<evidence type="ECO:0000313" key="4">
    <source>
        <dbReference type="Proteomes" id="UP001174677"/>
    </source>
</evidence>
<name>A0ABQ9MQ65_HEVBR</name>
<keyword evidence="4" id="KW-1185">Reference proteome</keyword>
<dbReference type="InterPro" id="IPR046848">
    <property type="entry name" value="E_motif"/>
</dbReference>
<organism evidence="3 4">
    <name type="scientific">Hevea brasiliensis</name>
    <name type="common">Para rubber tree</name>
    <name type="synonym">Siphonia brasiliensis</name>
    <dbReference type="NCBI Taxonomy" id="3981"/>
    <lineage>
        <taxon>Eukaryota</taxon>
        <taxon>Viridiplantae</taxon>
        <taxon>Streptophyta</taxon>
        <taxon>Embryophyta</taxon>
        <taxon>Tracheophyta</taxon>
        <taxon>Spermatophyta</taxon>
        <taxon>Magnoliopsida</taxon>
        <taxon>eudicotyledons</taxon>
        <taxon>Gunneridae</taxon>
        <taxon>Pentapetalae</taxon>
        <taxon>rosids</taxon>
        <taxon>fabids</taxon>
        <taxon>Malpighiales</taxon>
        <taxon>Euphorbiaceae</taxon>
        <taxon>Crotonoideae</taxon>
        <taxon>Micrandreae</taxon>
        <taxon>Hevea</taxon>
    </lineage>
</organism>
<proteinExistence type="predicted"/>
<dbReference type="Pfam" id="PF20431">
    <property type="entry name" value="E_motif"/>
    <property type="match status" value="1"/>
</dbReference>
<protein>
    <submittedName>
        <fullName evidence="3">Uncharacterized protein</fullName>
    </submittedName>
</protein>
<gene>
    <name evidence="3" type="ORF">P3X46_009203</name>
</gene>
<evidence type="ECO:0000313" key="3">
    <source>
        <dbReference type="EMBL" id="KAJ9181028.1"/>
    </source>
</evidence>
<dbReference type="Gene3D" id="1.25.40.10">
    <property type="entry name" value="Tetratricopeptide repeat domain"/>
    <property type="match status" value="5"/>
</dbReference>
<dbReference type="Pfam" id="PF13041">
    <property type="entry name" value="PPR_2"/>
    <property type="match status" value="2"/>
</dbReference>
<dbReference type="InterPro" id="IPR046960">
    <property type="entry name" value="PPR_At4g14850-like_plant"/>
</dbReference>
<feature type="repeat" description="PPR" evidence="2">
    <location>
        <begin position="24"/>
        <end position="58"/>
    </location>
</feature>
<dbReference type="InterPro" id="IPR011990">
    <property type="entry name" value="TPR-like_helical_dom_sf"/>
</dbReference>
<dbReference type="PANTHER" id="PTHR47926:SF347">
    <property type="entry name" value="PENTATRICOPEPTIDE REPEAT-CONTAINING PROTEIN"/>
    <property type="match status" value="1"/>
</dbReference>
<feature type="repeat" description="PPR" evidence="2">
    <location>
        <begin position="430"/>
        <end position="464"/>
    </location>
</feature>
<evidence type="ECO:0000256" key="1">
    <source>
        <dbReference type="ARBA" id="ARBA00022737"/>
    </source>
</evidence>
<dbReference type="Proteomes" id="UP001174677">
    <property type="component" value="Chromosome 5"/>
</dbReference>
<comment type="caution">
    <text evidence="3">The sequence shown here is derived from an EMBL/GenBank/DDBJ whole genome shotgun (WGS) entry which is preliminary data.</text>
</comment>
<feature type="repeat" description="PPR" evidence="2">
    <location>
        <begin position="95"/>
        <end position="129"/>
    </location>
</feature>
<dbReference type="NCBIfam" id="TIGR00756">
    <property type="entry name" value="PPR"/>
    <property type="match status" value="4"/>
</dbReference>
<feature type="repeat" description="PPR" evidence="2">
    <location>
        <begin position="325"/>
        <end position="359"/>
    </location>
</feature>
<dbReference type="EMBL" id="JARPOI010000005">
    <property type="protein sequence ID" value="KAJ9181028.1"/>
    <property type="molecule type" value="Genomic_DNA"/>
</dbReference>
<dbReference type="InterPro" id="IPR002885">
    <property type="entry name" value="PPR_rpt"/>
</dbReference>
<dbReference type="Pfam" id="PF01535">
    <property type="entry name" value="PPR"/>
    <property type="match status" value="5"/>
</dbReference>
<accession>A0ABQ9MQ65</accession>
<dbReference type="PROSITE" id="PS51375">
    <property type="entry name" value="PPR"/>
    <property type="match status" value="4"/>
</dbReference>
<reference evidence="3" key="1">
    <citation type="journal article" date="2023" name="Plant Biotechnol. J.">
        <title>Chromosome-level wild Hevea brasiliensis genome provides new tools for genomic-assisted breeding and valuable loci to elevate rubber yield.</title>
        <authorList>
            <person name="Cheng H."/>
            <person name="Song X."/>
            <person name="Hu Y."/>
            <person name="Wu T."/>
            <person name="Yang Q."/>
            <person name="An Z."/>
            <person name="Feng S."/>
            <person name="Deng Z."/>
            <person name="Wu W."/>
            <person name="Zeng X."/>
            <person name="Tu M."/>
            <person name="Wang X."/>
            <person name="Huang H."/>
        </authorList>
    </citation>
    <scope>NUCLEOTIDE SEQUENCE</scope>
    <source>
        <strain evidence="3">MT/VB/25A 57/8</strain>
    </source>
</reference>